<dbReference type="InterPro" id="IPR013978">
    <property type="entry name" value="MEKHLA"/>
</dbReference>
<feature type="signal peptide" evidence="1">
    <location>
        <begin position="1"/>
        <end position="17"/>
    </location>
</feature>
<dbReference type="OrthoDB" id="10266517at2759"/>
<organism evidence="3 4">
    <name type="scientific">Nitzschia inconspicua</name>
    <dbReference type="NCBI Taxonomy" id="303405"/>
    <lineage>
        <taxon>Eukaryota</taxon>
        <taxon>Sar</taxon>
        <taxon>Stramenopiles</taxon>
        <taxon>Ochrophyta</taxon>
        <taxon>Bacillariophyta</taxon>
        <taxon>Bacillariophyceae</taxon>
        <taxon>Bacillariophycidae</taxon>
        <taxon>Bacillariales</taxon>
        <taxon>Bacillariaceae</taxon>
        <taxon>Nitzschia</taxon>
    </lineage>
</organism>
<name>A0A9K3M4R4_9STRA</name>
<keyword evidence="4" id="KW-1185">Reference proteome</keyword>
<dbReference type="AlphaFoldDB" id="A0A9K3M4R4"/>
<reference evidence="3" key="1">
    <citation type="journal article" date="2021" name="Sci. Rep.">
        <title>Diploid genomic architecture of Nitzschia inconspicua, an elite biomass production diatom.</title>
        <authorList>
            <person name="Oliver A."/>
            <person name="Podell S."/>
            <person name="Pinowska A."/>
            <person name="Traller J.C."/>
            <person name="Smith S.R."/>
            <person name="McClure R."/>
            <person name="Beliaev A."/>
            <person name="Bohutskyi P."/>
            <person name="Hill E.A."/>
            <person name="Rabines A."/>
            <person name="Zheng H."/>
            <person name="Allen L.Z."/>
            <person name="Kuo A."/>
            <person name="Grigoriev I.V."/>
            <person name="Allen A.E."/>
            <person name="Hazlebeck D."/>
            <person name="Allen E.E."/>
        </authorList>
    </citation>
    <scope>NUCLEOTIDE SEQUENCE</scope>
    <source>
        <strain evidence="3">Hildebrandi</strain>
    </source>
</reference>
<gene>
    <name evidence="3" type="ORF">IV203_013122</name>
</gene>
<accession>A0A9K3M4R4</accession>
<evidence type="ECO:0000313" key="4">
    <source>
        <dbReference type="Proteomes" id="UP000693970"/>
    </source>
</evidence>
<reference evidence="3" key="2">
    <citation type="submission" date="2021-04" db="EMBL/GenBank/DDBJ databases">
        <authorList>
            <person name="Podell S."/>
        </authorList>
    </citation>
    <scope>NUCLEOTIDE SEQUENCE</scope>
    <source>
        <strain evidence="3">Hildebrandi</strain>
    </source>
</reference>
<evidence type="ECO:0000313" key="3">
    <source>
        <dbReference type="EMBL" id="KAG7374027.1"/>
    </source>
</evidence>
<protein>
    <submittedName>
        <fullName evidence="3">MEKHLA domain containing protein</fullName>
    </submittedName>
</protein>
<feature type="domain" description="MEKHLA" evidence="2">
    <location>
        <begin position="52"/>
        <end position="188"/>
    </location>
</feature>
<dbReference type="Proteomes" id="UP000693970">
    <property type="component" value="Unassembled WGS sequence"/>
</dbReference>
<sequence>MMKLSIIFTLLWPFVVCFAPLQTAHHTAVVRLPNTTVRHVTPKGRVEDMDAWIQLSSDSLKKITGKSLFDYMEGVTRPDQVHDNERYAVLSHGTQDDPIYCYFNKAALQQFQWTENEIYSLPSRYSAPDGADRTSRQIDVEQAIQQDLKELKSVIRQTKHGDLFEMLNVLLWNVYDGKKRVGQTALYDRELVRPIETKTVSNKNSNHKTNNEE</sequence>
<keyword evidence="1" id="KW-0732">Signal</keyword>
<comment type="caution">
    <text evidence="3">The sequence shown here is derived from an EMBL/GenBank/DDBJ whole genome shotgun (WGS) entry which is preliminary data.</text>
</comment>
<dbReference type="Pfam" id="PF08670">
    <property type="entry name" value="MEKHLA"/>
    <property type="match status" value="1"/>
</dbReference>
<proteinExistence type="predicted"/>
<evidence type="ECO:0000256" key="1">
    <source>
        <dbReference type="SAM" id="SignalP"/>
    </source>
</evidence>
<dbReference type="EMBL" id="JAGRRH010000001">
    <property type="protein sequence ID" value="KAG7374027.1"/>
    <property type="molecule type" value="Genomic_DNA"/>
</dbReference>
<evidence type="ECO:0000259" key="2">
    <source>
        <dbReference type="Pfam" id="PF08670"/>
    </source>
</evidence>
<feature type="chain" id="PRO_5039952645" evidence="1">
    <location>
        <begin position="18"/>
        <end position="213"/>
    </location>
</feature>